<feature type="DNA-binding region" description="H-T-H motif" evidence="2">
    <location>
        <begin position="41"/>
        <end position="60"/>
    </location>
</feature>
<evidence type="ECO:0000313" key="4">
    <source>
        <dbReference type="EMBL" id="MFD1891268.1"/>
    </source>
</evidence>
<evidence type="ECO:0000259" key="3">
    <source>
        <dbReference type="PROSITE" id="PS50977"/>
    </source>
</evidence>
<dbReference type="Gene3D" id="1.10.357.10">
    <property type="entry name" value="Tetracycline Repressor, domain 2"/>
    <property type="match status" value="1"/>
</dbReference>
<evidence type="ECO:0000313" key="5">
    <source>
        <dbReference type="Proteomes" id="UP001597326"/>
    </source>
</evidence>
<dbReference type="RefSeq" id="WP_343875567.1">
    <property type="nucleotide sequence ID" value="NZ_BAAAIX010000033.1"/>
</dbReference>
<protein>
    <submittedName>
        <fullName evidence="4">TetR/AcrR family transcriptional regulator</fullName>
    </submittedName>
</protein>
<accession>A0ABW4RY51</accession>
<evidence type="ECO:0000256" key="1">
    <source>
        <dbReference type="ARBA" id="ARBA00023125"/>
    </source>
</evidence>
<dbReference type="SUPFAM" id="SSF46689">
    <property type="entry name" value="Homeodomain-like"/>
    <property type="match status" value="1"/>
</dbReference>
<keyword evidence="5" id="KW-1185">Reference proteome</keyword>
<dbReference type="InterPro" id="IPR009057">
    <property type="entry name" value="Homeodomain-like_sf"/>
</dbReference>
<dbReference type="InterPro" id="IPR001647">
    <property type="entry name" value="HTH_TetR"/>
</dbReference>
<name>A0ABW4RY51_9ACTN</name>
<gene>
    <name evidence="4" type="ORF">ACFSCS_13910</name>
</gene>
<comment type="caution">
    <text evidence="4">The sequence shown here is derived from an EMBL/GenBank/DDBJ whole genome shotgun (WGS) entry which is preliminary data.</text>
</comment>
<proteinExistence type="predicted"/>
<reference evidence="5" key="1">
    <citation type="journal article" date="2019" name="Int. J. Syst. Evol. Microbiol.">
        <title>The Global Catalogue of Microorganisms (GCM) 10K type strain sequencing project: providing services to taxonomists for standard genome sequencing and annotation.</title>
        <authorList>
            <consortium name="The Broad Institute Genomics Platform"/>
            <consortium name="The Broad Institute Genome Sequencing Center for Infectious Disease"/>
            <person name="Wu L."/>
            <person name="Ma J."/>
        </authorList>
    </citation>
    <scope>NUCLEOTIDE SEQUENCE [LARGE SCALE GENOMIC DNA]</scope>
    <source>
        <strain evidence="5">CAIM 431</strain>
    </source>
</reference>
<organism evidence="4 5">
    <name type="scientific">Luteococcus peritonei</name>
    <dbReference type="NCBI Taxonomy" id="88874"/>
    <lineage>
        <taxon>Bacteria</taxon>
        <taxon>Bacillati</taxon>
        <taxon>Actinomycetota</taxon>
        <taxon>Actinomycetes</taxon>
        <taxon>Propionibacteriales</taxon>
        <taxon>Propionibacteriaceae</taxon>
        <taxon>Luteococcus</taxon>
    </lineage>
</organism>
<keyword evidence="1 2" id="KW-0238">DNA-binding</keyword>
<dbReference type="Proteomes" id="UP001597326">
    <property type="component" value="Unassembled WGS sequence"/>
</dbReference>
<dbReference type="PROSITE" id="PS50977">
    <property type="entry name" value="HTH_TETR_2"/>
    <property type="match status" value="1"/>
</dbReference>
<sequence>MARKTPSRPRLSEQETRTRLLDLASATLAEQGLTVGLDAIRMEKLIGEAGVSRASAYRCWPHREDFLSDALVATLRQTTLLPEGESEIVRLVQVLEQHRSGLASEQGRRDLVVEALRVSLDADLRRLLASPRWRFFMALSATHQTLPDEQLRATVATALAELETAFETRRAEVYGGLLELIGYRQREPWSGHEGLLALAQQTGLVMRGAISRALVDPDWLDRRRALRLFGSRREADWSQPEIALCQALLGHLEPDPDVVWDEAQIAAAERRFTELAHSLGTEVQLG</sequence>
<feature type="domain" description="HTH tetR-type" evidence="3">
    <location>
        <begin position="14"/>
        <end position="78"/>
    </location>
</feature>
<evidence type="ECO:0000256" key="2">
    <source>
        <dbReference type="PROSITE-ProRule" id="PRU00335"/>
    </source>
</evidence>
<dbReference type="EMBL" id="JBHUFZ010000032">
    <property type="protein sequence ID" value="MFD1891268.1"/>
    <property type="molecule type" value="Genomic_DNA"/>
</dbReference>